<evidence type="ECO:0000259" key="1">
    <source>
        <dbReference type="Pfam" id="PF07045"/>
    </source>
</evidence>
<dbReference type="InterPro" id="IPR010753">
    <property type="entry name" value="DUF1330"/>
</dbReference>
<accession>A0A5B8S6H7</accession>
<name>A0A5B8S6H7_9SPHN</name>
<dbReference type="KEGG" id="ngf:FRF71_10805"/>
<dbReference type="Pfam" id="PF07045">
    <property type="entry name" value="DUF1330"/>
    <property type="match status" value="1"/>
</dbReference>
<reference evidence="2 3" key="1">
    <citation type="journal article" date="2013" name="J. Microbiol. Biotechnol.">
        <title>Novosphingobium ginsenosidimutans sp. nov., with the ability to convert ginsenoside.</title>
        <authorList>
            <person name="Kim J.K."/>
            <person name="He D."/>
            <person name="Liu Q.M."/>
            <person name="Park H.Y."/>
            <person name="Jung M.S."/>
            <person name="Yoon M.H."/>
            <person name="Kim S.C."/>
            <person name="Im W.T."/>
        </authorList>
    </citation>
    <scope>NUCLEOTIDE SEQUENCE [LARGE SCALE GENOMIC DNA]</scope>
    <source>
        <strain evidence="2 3">FW-6</strain>
    </source>
</reference>
<proteinExistence type="predicted"/>
<dbReference type="RefSeq" id="WP_147090661.1">
    <property type="nucleotide sequence ID" value="NZ_BAABJD010000005.1"/>
</dbReference>
<evidence type="ECO:0000313" key="3">
    <source>
        <dbReference type="Proteomes" id="UP000321172"/>
    </source>
</evidence>
<dbReference type="SUPFAM" id="SSF54909">
    <property type="entry name" value="Dimeric alpha+beta barrel"/>
    <property type="match status" value="1"/>
</dbReference>
<dbReference type="AlphaFoldDB" id="A0A5B8S6H7"/>
<dbReference type="EMBL" id="CP042345">
    <property type="protein sequence ID" value="QEA16582.1"/>
    <property type="molecule type" value="Genomic_DNA"/>
</dbReference>
<keyword evidence="3" id="KW-1185">Reference proteome</keyword>
<sequence>MITALLFLAQAVDPAVTKAKPLEAPRAAAPSSSTCDQPVIMVVAGPTRDRARMLAYGKAIAESRLYQQLGGYYLNAPQAVAQCEGSPPAGYTTLMVRFPCLENARAFWNSEAYQKQILPLRQNPSAGDYFVTVYPEVPLRDDLIGKVGDNGYRAEFDAAAVPQAKGTGQ</sequence>
<dbReference type="Proteomes" id="UP000321172">
    <property type="component" value="Chromosome"/>
</dbReference>
<evidence type="ECO:0000313" key="2">
    <source>
        <dbReference type="EMBL" id="QEA16582.1"/>
    </source>
</evidence>
<feature type="domain" description="DUF1330" evidence="1">
    <location>
        <begin position="47"/>
        <end position="129"/>
    </location>
</feature>
<dbReference type="InterPro" id="IPR011008">
    <property type="entry name" value="Dimeric_a/b-barrel"/>
</dbReference>
<protein>
    <submittedName>
        <fullName evidence="2">DUF1330 domain-containing protein</fullName>
    </submittedName>
</protein>
<dbReference type="Gene3D" id="3.30.70.100">
    <property type="match status" value="1"/>
</dbReference>
<dbReference type="OrthoDB" id="9806380at2"/>
<gene>
    <name evidence="2" type="ORF">FRF71_10805</name>
</gene>
<organism evidence="2 3">
    <name type="scientific">Novosphingobium ginsenosidimutans</name>
    <dbReference type="NCBI Taxonomy" id="1176536"/>
    <lineage>
        <taxon>Bacteria</taxon>
        <taxon>Pseudomonadati</taxon>
        <taxon>Pseudomonadota</taxon>
        <taxon>Alphaproteobacteria</taxon>
        <taxon>Sphingomonadales</taxon>
        <taxon>Sphingomonadaceae</taxon>
        <taxon>Novosphingobium</taxon>
    </lineage>
</organism>